<name>A0A6V7S419_PLAVN</name>
<dbReference type="Gene3D" id="3.90.1200.10">
    <property type="match status" value="1"/>
</dbReference>
<dbReference type="Proteomes" id="UP000515550">
    <property type="component" value="Chromosome PVBDA_09"/>
</dbReference>
<evidence type="ECO:0000256" key="2">
    <source>
        <dbReference type="ARBA" id="ARBA00038211"/>
    </source>
</evidence>
<organism evidence="5 6">
    <name type="scientific">Plasmodium vinckei brucechwatti</name>
    <dbReference type="NCBI Taxonomy" id="119398"/>
    <lineage>
        <taxon>Eukaryota</taxon>
        <taxon>Sar</taxon>
        <taxon>Alveolata</taxon>
        <taxon>Apicomplexa</taxon>
        <taxon>Aconoidasida</taxon>
        <taxon>Haemosporida</taxon>
        <taxon>Plasmodiidae</taxon>
        <taxon>Plasmodium</taxon>
        <taxon>Plasmodium (Vinckeia)</taxon>
    </lineage>
</organism>
<evidence type="ECO:0000256" key="3">
    <source>
        <dbReference type="ARBA" id="ARBA00038874"/>
    </source>
</evidence>
<keyword evidence="5" id="KW-0418">Kinase</keyword>
<dbReference type="CDD" id="cd05157">
    <property type="entry name" value="ETNK_euk"/>
    <property type="match status" value="1"/>
</dbReference>
<feature type="region of interest" description="Disordered" evidence="4">
    <location>
        <begin position="1"/>
        <end position="26"/>
    </location>
</feature>
<protein>
    <recommendedName>
        <fullName evidence="3">ethanolamine kinase</fullName>
        <ecNumber evidence="3">2.7.1.82</ecNumber>
    </recommendedName>
</protein>
<dbReference type="GO" id="GO:0005737">
    <property type="term" value="C:cytoplasm"/>
    <property type="evidence" value="ECO:0007669"/>
    <property type="project" value="TreeGrafter"/>
</dbReference>
<dbReference type="InterPro" id="IPR011009">
    <property type="entry name" value="Kinase-like_dom_sf"/>
</dbReference>
<dbReference type="VEuPathDB" id="PlasmoDB:PVBDA_0902250"/>
<dbReference type="PANTHER" id="PTHR22603">
    <property type="entry name" value="CHOLINE/ETHANOALAMINE KINASE"/>
    <property type="match status" value="1"/>
</dbReference>
<evidence type="ECO:0000256" key="1">
    <source>
        <dbReference type="ARBA" id="ARBA00037883"/>
    </source>
</evidence>
<sequence>MEEIKQNSDTEIPEKRNSNCTVKHFTNIPSPNPQIVEKKIKEGVKAISIEDLKILEGDNEDEKIEEYLNKYKSNVFSNKHSLYLYCRYVILYYGNELIDKKDIDKLSFEIINGGITNILVKVEHSLEKKKYLIRLYGPKTSEIINRAREKVIAHILNDKNISKKIYVFFSNGRIEEFMEGYALSKEEIKNPDFQKEIAKNLKVLHDIELNDDMYETIKRLQTGDSEYYNDLKNNENGSDQITHRPSFLWGTIWKYFNLLYEEKGKPCDFNSKGNILKLIDFESLRKTIEEVEKLCKEKKSPVVLCHCDLLSSNFINKTDNTICLIDFEYSCPMERAYDIANHFNEYAGFNCEWNLIPTKDEEYNFIKHYLNTDNNEIINQLIDEVQPFYLSSHIYWALWSLLQGMRSSIDFDFINYGMTKLTASTLSIFRSKIASHQ</sequence>
<dbReference type="GO" id="GO:0004305">
    <property type="term" value="F:ethanolamine kinase activity"/>
    <property type="evidence" value="ECO:0007669"/>
    <property type="project" value="UniProtKB-EC"/>
</dbReference>
<dbReference type="AlphaFoldDB" id="A0A6V7S419"/>
<feature type="compositionally biased region" description="Basic and acidic residues" evidence="4">
    <location>
        <begin position="1"/>
        <end position="17"/>
    </location>
</feature>
<dbReference type="EC" id="2.7.1.82" evidence="3"/>
<evidence type="ECO:0000313" key="6">
    <source>
        <dbReference type="Proteomes" id="UP000515550"/>
    </source>
</evidence>
<dbReference type="PANTHER" id="PTHR22603:SF66">
    <property type="entry name" value="ETHANOLAMINE KINASE"/>
    <property type="match status" value="1"/>
</dbReference>
<dbReference type="Pfam" id="PF01633">
    <property type="entry name" value="Choline_kinase"/>
    <property type="match status" value="1"/>
</dbReference>
<comment type="pathway">
    <text evidence="1">Phospholipid metabolism; phosphatidylethanolamine biosynthesis; phosphatidylethanolamine from ethanolamine: step 1/3.</text>
</comment>
<accession>A0A6V7S419</accession>
<evidence type="ECO:0000313" key="5">
    <source>
        <dbReference type="EMBL" id="CAD2091660.1"/>
    </source>
</evidence>
<dbReference type="EMBL" id="LR865387">
    <property type="protein sequence ID" value="CAD2091660.1"/>
    <property type="molecule type" value="Genomic_DNA"/>
</dbReference>
<evidence type="ECO:0000256" key="4">
    <source>
        <dbReference type="SAM" id="MobiDB-lite"/>
    </source>
</evidence>
<dbReference type="SUPFAM" id="SSF56112">
    <property type="entry name" value="Protein kinase-like (PK-like)"/>
    <property type="match status" value="1"/>
</dbReference>
<gene>
    <name evidence="5" type="ORF">PVBDA_0902250</name>
</gene>
<reference evidence="5 6" key="1">
    <citation type="submission" date="2020-08" db="EMBL/GenBank/DDBJ databases">
        <authorList>
            <person name="Ramaprasad A."/>
        </authorList>
    </citation>
    <scope>NUCLEOTIDE SEQUENCE [LARGE SCALE GENOMIC DNA]</scope>
</reference>
<dbReference type="GO" id="GO:0006646">
    <property type="term" value="P:phosphatidylethanolamine biosynthetic process"/>
    <property type="evidence" value="ECO:0007669"/>
    <property type="project" value="TreeGrafter"/>
</dbReference>
<proteinExistence type="inferred from homology"/>
<dbReference type="Gene3D" id="3.30.200.20">
    <property type="entry name" value="Phosphorylase Kinase, domain 1"/>
    <property type="match status" value="1"/>
</dbReference>
<comment type="similarity">
    <text evidence="2">Belongs to the choline/ethanolamine kinase family.</text>
</comment>
<keyword evidence="5" id="KW-0808">Transferase</keyword>